<name>A0ABY7LKJ6_9GAMM</name>
<evidence type="ECO:0000259" key="1">
    <source>
        <dbReference type="Pfam" id="PF04471"/>
    </source>
</evidence>
<keyword evidence="2" id="KW-0540">Nuclease</keyword>
<reference evidence="2" key="1">
    <citation type="submission" date="2022-09" db="EMBL/GenBank/DDBJ databases">
        <authorList>
            <person name="Li Z.-J."/>
        </authorList>
    </citation>
    <scope>NUCLEOTIDE SEQUENCE</scope>
    <source>
        <strain evidence="2">TGB10</strain>
        <plasmid evidence="2">unnamed</plasmid>
    </source>
</reference>
<proteinExistence type="predicted"/>
<accession>A0ABY7LKJ6</accession>
<protein>
    <submittedName>
        <fullName evidence="2">Restriction endonuclease</fullName>
        <ecNumber evidence="2">3.1.21.-</ecNumber>
    </submittedName>
</protein>
<keyword evidence="2" id="KW-0614">Plasmid</keyword>
<dbReference type="EMBL" id="CP114585">
    <property type="protein sequence ID" value="WBA16711.1"/>
    <property type="molecule type" value="Genomic_DNA"/>
</dbReference>
<dbReference type="GO" id="GO:0016787">
    <property type="term" value="F:hydrolase activity"/>
    <property type="evidence" value="ECO:0007669"/>
    <property type="project" value="UniProtKB-KW"/>
</dbReference>
<geneLocation type="plasmid" evidence="2 3">
    <name>unnamed</name>
</geneLocation>
<keyword evidence="2" id="KW-0255">Endonuclease</keyword>
<sequence>MSNNGRDYEEFVASLQQALFESEKWTELHNITIERNKKITDNCGIDREFDLYWEYELAGITYKTIIECKDYASKVTIEKIDALLGKLRDIPDIKPIFATKTGYQSGAKTKAERNKVELLIVREENDTDWNAEDGTPLIKYVNVNIHIMSEATITFFRPYIDAEWAKANTNIDLDKLKIEVRSDLAFVEDIDRSDKYTLKELQERFTKENEDDFGEHHVTYKYKDAYLCFDGIKLKIMAIELKYVIPKPIISPVRIDFSKELVGVVEYLGRKSKTMIFKDHVVKNWGQKI</sequence>
<dbReference type="Gene3D" id="3.40.1350.10">
    <property type="match status" value="1"/>
</dbReference>
<feature type="domain" description="Restriction endonuclease type IV Mrr" evidence="1">
    <location>
        <begin position="44"/>
        <end position="119"/>
    </location>
</feature>
<keyword evidence="2" id="KW-0378">Hydrolase</keyword>
<dbReference type="SUPFAM" id="SSF52980">
    <property type="entry name" value="Restriction endonuclease-like"/>
    <property type="match status" value="1"/>
</dbReference>
<organism evidence="2 3">
    <name type="scientific">Salinivibrio proteolyticus</name>
    <dbReference type="NCBI Taxonomy" id="334715"/>
    <lineage>
        <taxon>Bacteria</taxon>
        <taxon>Pseudomonadati</taxon>
        <taxon>Pseudomonadota</taxon>
        <taxon>Gammaproteobacteria</taxon>
        <taxon>Vibrionales</taxon>
        <taxon>Vibrionaceae</taxon>
        <taxon>Salinivibrio</taxon>
    </lineage>
</organism>
<dbReference type="RefSeq" id="WP_269598950.1">
    <property type="nucleotide sequence ID" value="NZ_CP114585.1"/>
</dbReference>
<dbReference type="InterPro" id="IPR007560">
    <property type="entry name" value="Restrct_endonuc_IV_Mrr"/>
</dbReference>
<dbReference type="EC" id="3.1.21.-" evidence="2"/>
<gene>
    <name evidence="2" type="ORF">N7E60_15155</name>
</gene>
<keyword evidence="3" id="KW-1185">Reference proteome</keyword>
<dbReference type="GO" id="GO:0004519">
    <property type="term" value="F:endonuclease activity"/>
    <property type="evidence" value="ECO:0007669"/>
    <property type="project" value="UniProtKB-KW"/>
</dbReference>
<dbReference type="Pfam" id="PF04471">
    <property type="entry name" value="Mrr_cat"/>
    <property type="match status" value="1"/>
</dbReference>
<evidence type="ECO:0000313" key="2">
    <source>
        <dbReference type="EMBL" id="WBA16711.1"/>
    </source>
</evidence>
<dbReference type="Proteomes" id="UP001164676">
    <property type="component" value="Plasmid unnamed"/>
</dbReference>
<evidence type="ECO:0000313" key="3">
    <source>
        <dbReference type="Proteomes" id="UP001164676"/>
    </source>
</evidence>
<dbReference type="InterPro" id="IPR011856">
    <property type="entry name" value="tRNA_endonuc-like_dom_sf"/>
</dbReference>
<dbReference type="InterPro" id="IPR011335">
    <property type="entry name" value="Restrct_endonuc-II-like"/>
</dbReference>